<evidence type="ECO:0000256" key="1">
    <source>
        <dbReference type="SAM" id="MobiDB-lite"/>
    </source>
</evidence>
<evidence type="ECO:0000256" key="2">
    <source>
        <dbReference type="SAM" id="SignalP"/>
    </source>
</evidence>
<accession>A0A0B8PAJ5</accession>
<feature type="compositionally biased region" description="Polar residues" evidence="1">
    <location>
        <begin position="153"/>
        <end position="168"/>
    </location>
</feature>
<name>A0A0B8PAJ5_9VIBR</name>
<reference evidence="3 4" key="2">
    <citation type="submission" date="2015-01" db="EMBL/GenBank/DDBJ databases">
        <authorList>
            <consortium name="NBRP consortium"/>
            <person name="Sawabe T."/>
            <person name="Meirelles P."/>
            <person name="Feng G."/>
            <person name="Sayaka M."/>
            <person name="Hattori M."/>
            <person name="Ohkuma M."/>
        </authorList>
    </citation>
    <scope>NUCLEOTIDE SEQUENCE [LARGE SCALE GENOMIC DNA]</scope>
    <source>
        <strain evidence="3 4">JCM19232</strain>
    </source>
</reference>
<feature type="signal peptide" evidence="2">
    <location>
        <begin position="1"/>
        <end position="23"/>
    </location>
</feature>
<protein>
    <submittedName>
        <fullName evidence="3">Dentin sialophosphoprotein</fullName>
    </submittedName>
</protein>
<reference evidence="3 4" key="1">
    <citation type="submission" date="2015-01" db="EMBL/GenBank/DDBJ databases">
        <title>Vibrio sp. C5 JCM 19232 whole genome shotgun sequence.</title>
        <authorList>
            <person name="Sawabe T."/>
            <person name="Meirelles P."/>
            <person name="Feng G."/>
            <person name="Sayaka M."/>
            <person name="Hattori M."/>
            <person name="Ohkuma M."/>
        </authorList>
    </citation>
    <scope>NUCLEOTIDE SEQUENCE [LARGE SCALE GENOMIC DNA]</scope>
    <source>
        <strain evidence="3 4">JCM19232</strain>
    </source>
</reference>
<proteinExistence type="predicted"/>
<feature type="chain" id="PRO_5002139836" evidence="2">
    <location>
        <begin position="24"/>
        <end position="260"/>
    </location>
</feature>
<dbReference type="Proteomes" id="UP000031670">
    <property type="component" value="Unassembled WGS sequence"/>
</dbReference>
<keyword evidence="2" id="KW-0732">Signal</keyword>
<feature type="compositionally biased region" description="Basic and acidic residues" evidence="1">
    <location>
        <begin position="55"/>
        <end position="67"/>
    </location>
</feature>
<feature type="region of interest" description="Disordered" evidence="1">
    <location>
        <begin position="40"/>
        <end position="174"/>
    </location>
</feature>
<dbReference type="EMBL" id="BBSA01000001">
    <property type="protein sequence ID" value="GAM59909.1"/>
    <property type="molecule type" value="Genomic_DNA"/>
</dbReference>
<dbReference type="AlphaFoldDB" id="A0A0B8PAJ5"/>
<comment type="caution">
    <text evidence="3">The sequence shown here is derived from an EMBL/GenBank/DDBJ whole genome shotgun (WGS) entry which is preliminary data.</text>
</comment>
<sequence>MTLNKTSLAIALAALLFGGNALADRGGYKHHGASDDIHVDNYVDDGNGNNQWEDSANHTDSYNDKSDNSTVTKNDASNTAKDSFNDKSDNSMVDKSDNSTVNKSDSSQSAKDSFNDESDSSLTRSQNDNSDNSTTDKSDNSTVTRNDAKDSFNTDSSISYKDSFNDSSTTTNTTNNITMDADVVIANSNQMGFVAANNVSNAGSGGFLRRPGGGGAMNLNSTNNLGGLGGAAGITSVAQSAGANNLIQQNVTTNASVLTD</sequence>
<organism evidence="3 4">
    <name type="scientific">Vibrio ishigakensis</name>
    <dbReference type="NCBI Taxonomy" id="1481914"/>
    <lineage>
        <taxon>Bacteria</taxon>
        <taxon>Pseudomonadati</taxon>
        <taxon>Pseudomonadota</taxon>
        <taxon>Gammaproteobacteria</taxon>
        <taxon>Vibrionales</taxon>
        <taxon>Vibrionaceae</taxon>
        <taxon>Vibrio</taxon>
    </lineage>
</organism>
<evidence type="ECO:0000313" key="3">
    <source>
        <dbReference type="EMBL" id="GAM59909.1"/>
    </source>
</evidence>
<evidence type="ECO:0000313" key="4">
    <source>
        <dbReference type="Proteomes" id="UP000031670"/>
    </source>
</evidence>
<feature type="compositionally biased region" description="Polar residues" evidence="1">
    <location>
        <begin position="68"/>
        <end position="82"/>
    </location>
</feature>
<feature type="compositionally biased region" description="Polar residues" evidence="1">
    <location>
        <begin position="98"/>
        <end position="112"/>
    </location>
</feature>
<gene>
    <name evidence="3" type="ORF">JCM19232_242</name>
</gene>
<feature type="compositionally biased region" description="Basic and acidic residues" evidence="1">
    <location>
        <begin position="83"/>
        <end position="97"/>
    </location>
</feature>